<name>A0A1H6JEG5_9GAMM</name>
<evidence type="ECO:0000313" key="1">
    <source>
        <dbReference type="EMBL" id="SEH57443.1"/>
    </source>
</evidence>
<dbReference type="Proteomes" id="UP000198988">
    <property type="component" value="Unassembled WGS sequence"/>
</dbReference>
<dbReference type="AlphaFoldDB" id="A0A1H6JEG5"/>
<dbReference type="EMBL" id="CDSC02000011">
    <property type="protein sequence ID" value="SEH57443.1"/>
    <property type="molecule type" value="Genomic_DNA"/>
</dbReference>
<gene>
    <name evidence="1" type="ORF">BAZSYMA_ACONTIG00121_10</name>
</gene>
<protein>
    <submittedName>
        <fullName evidence="1">Uncharacterized protein</fullName>
    </submittedName>
</protein>
<sequence length="35" mass="3723">MVNLAQSAALPVLHAQLTLLIQSLASIHLVMPDLT</sequence>
<proteinExistence type="predicted"/>
<reference evidence="2" key="1">
    <citation type="submission" date="2016-06" db="EMBL/GenBank/DDBJ databases">
        <authorList>
            <person name="Petersen J."/>
            <person name="Sayavedra L."/>
        </authorList>
    </citation>
    <scope>NUCLEOTIDE SEQUENCE [LARGE SCALE GENOMIC DNA]</scope>
    <source>
        <strain evidence="2">BazSymA</strain>
    </source>
</reference>
<accession>A0A1H6JEG5</accession>
<organism evidence="1 2">
    <name type="scientific">Bathymodiolus azoricus thioautotrophic gill symbiont</name>
    <dbReference type="NCBI Taxonomy" id="235205"/>
    <lineage>
        <taxon>Bacteria</taxon>
        <taxon>Pseudomonadati</taxon>
        <taxon>Pseudomonadota</taxon>
        <taxon>Gammaproteobacteria</taxon>
        <taxon>sulfur-oxidizing symbionts</taxon>
    </lineage>
</organism>
<evidence type="ECO:0000313" key="2">
    <source>
        <dbReference type="Proteomes" id="UP000198988"/>
    </source>
</evidence>